<feature type="domain" description="N-acetyltransferase" evidence="4">
    <location>
        <begin position="144"/>
        <end position="312"/>
    </location>
</feature>
<gene>
    <name evidence="5" type="ORF">E2F46_16040</name>
</gene>
<dbReference type="Proteomes" id="UP000294796">
    <property type="component" value="Unassembled WGS sequence"/>
</dbReference>
<sequence>MAVGPRVAREGEQGPVAEDGDCAVARVEQRCTGGECGIEEGLRILPERRIGRERETRHDHISLQSRHSGPSRHPRGLRRDGHWLCAQRRRIEAVIDGLRFAQKYSQASDTASANGWSRGGVSCDNAAVNELPDRVGPPLQPRSLHVRRATADDAWTLSALATRTFTETFGHLYPADDLAFFNENAYAPDKQRVILSHPDYAVWLLERDGEAVGHAAAGPCGLPHPDVREGDGELKRLYLVNSLQGGGHGTRLMQTAMDWLLRDGPRTLWVGVWSENFGAQKFYARHGFEKVGGYKFPVGNTLDDEFILRRPA</sequence>
<dbReference type="InterPro" id="IPR016181">
    <property type="entry name" value="Acyl_CoA_acyltransferase"/>
</dbReference>
<dbReference type="AlphaFoldDB" id="A0A4R5TPT4"/>
<keyword evidence="6" id="KW-1185">Reference proteome</keyword>
<accession>A0A4R5TPT4</accession>
<evidence type="ECO:0000256" key="1">
    <source>
        <dbReference type="ARBA" id="ARBA00022679"/>
    </source>
</evidence>
<protein>
    <submittedName>
        <fullName evidence="5">GNAT family N-acetyltransferase</fullName>
    </submittedName>
</protein>
<evidence type="ECO:0000313" key="6">
    <source>
        <dbReference type="Proteomes" id="UP000294796"/>
    </source>
</evidence>
<dbReference type="PANTHER" id="PTHR43877">
    <property type="entry name" value="AMINOALKYLPHOSPHONATE N-ACETYLTRANSFERASE-RELATED-RELATED"/>
    <property type="match status" value="1"/>
</dbReference>
<dbReference type="OrthoDB" id="143110at2"/>
<dbReference type="Gene3D" id="3.40.630.30">
    <property type="match status" value="1"/>
</dbReference>
<feature type="region of interest" description="Disordered" evidence="3">
    <location>
        <begin position="49"/>
        <end position="78"/>
    </location>
</feature>
<dbReference type="InterPro" id="IPR000182">
    <property type="entry name" value="GNAT_dom"/>
</dbReference>
<name>A0A4R5TPT4_9GAMM</name>
<dbReference type="Pfam" id="PF00583">
    <property type="entry name" value="Acetyltransf_1"/>
    <property type="match status" value="1"/>
</dbReference>
<dbReference type="InterPro" id="IPR050832">
    <property type="entry name" value="Bact_Acetyltransf"/>
</dbReference>
<evidence type="ECO:0000259" key="4">
    <source>
        <dbReference type="PROSITE" id="PS51186"/>
    </source>
</evidence>
<organism evidence="5 6">
    <name type="scientific">Luteimonas aestuarii</name>
    <dbReference type="NCBI Taxonomy" id="453837"/>
    <lineage>
        <taxon>Bacteria</taxon>
        <taxon>Pseudomonadati</taxon>
        <taxon>Pseudomonadota</taxon>
        <taxon>Gammaproteobacteria</taxon>
        <taxon>Lysobacterales</taxon>
        <taxon>Lysobacteraceae</taxon>
        <taxon>Luteimonas</taxon>
    </lineage>
</organism>
<evidence type="ECO:0000256" key="3">
    <source>
        <dbReference type="SAM" id="MobiDB-lite"/>
    </source>
</evidence>
<feature type="compositionally biased region" description="Basic and acidic residues" evidence="3">
    <location>
        <begin position="49"/>
        <end position="61"/>
    </location>
</feature>
<dbReference type="GO" id="GO:0016747">
    <property type="term" value="F:acyltransferase activity, transferring groups other than amino-acyl groups"/>
    <property type="evidence" value="ECO:0007669"/>
    <property type="project" value="InterPro"/>
</dbReference>
<dbReference type="CDD" id="cd04301">
    <property type="entry name" value="NAT_SF"/>
    <property type="match status" value="1"/>
</dbReference>
<comment type="caution">
    <text evidence="5">The sequence shown here is derived from an EMBL/GenBank/DDBJ whole genome shotgun (WGS) entry which is preliminary data.</text>
</comment>
<reference evidence="5 6" key="1">
    <citation type="submission" date="2019-03" db="EMBL/GenBank/DDBJ databases">
        <title>Luteimonas zhaokaii sp.nov., isolated from the rectal contents of Plateau pika in Yushu, Qinghai Province, China.</title>
        <authorList>
            <person name="Zhang G."/>
        </authorList>
    </citation>
    <scope>NUCLEOTIDE SEQUENCE [LARGE SCALE GENOMIC DNA]</scope>
    <source>
        <strain evidence="5 6">B9</strain>
    </source>
</reference>
<evidence type="ECO:0000256" key="2">
    <source>
        <dbReference type="ARBA" id="ARBA00023315"/>
    </source>
</evidence>
<evidence type="ECO:0000313" key="5">
    <source>
        <dbReference type="EMBL" id="TDK20524.1"/>
    </source>
</evidence>
<proteinExistence type="predicted"/>
<keyword evidence="1 5" id="KW-0808">Transferase</keyword>
<dbReference type="SUPFAM" id="SSF55729">
    <property type="entry name" value="Acyl-CoA N-acyltransferases (Nat)"/>
    <property type="match status" value="1"/>
</dbReference>
<keyword evidence="2" id="KW-0012">Acyltransferase</keyword>
<dbReference type="PROSITE" id="PS51186">
    <property type="entry name" value="GNAT"/>
    <property type="match status" value="1"/>
</dbReference>
<dbReference type="EMBL" id="SMTF01000019">
    <property type="protein sequence ID" value="TDK20524.1"/>
    <property type="molecule type" value="Genomic_DNA"/>
</dbReference>